<accession>A0ABV9HSQ5</accession>
<sequence>MNKIKVTFVLIVAIVFQIKAQEHQKHKEMHDDGRGFRIAGIIGHTLINTEGIDNVFVPSWGLDIEYWWNHKWGLGLHNDIEIETFIIRNSDNEEIERVNPFVITVDALYQFGGGFVVTLGPGVELEKEESFYLVRVGIEYEKDISNSLYLLPTLFLDQRFDGYNTWNIGLGVGLKL</sequence>
<evidence type="ECO:0008006" key="3">
    <source>
        <dbReference type="Google" id="ProtNLM"/>
    </source>
</evidence>
<dbReference type="EMBL" id="JBHSFV010000001">
    <property type="protein sequence ID" value="MFC4632745.1"/>
    <property type="molecule type" value="Genomic_DNA"/>
</dbReference>
<gene>
    <name evidence="1" type="ORF">ACFO3O_02440</name>
</gene>
<reference evidence="2" key="1">
    <citation type="journal article" date="2019" name="Int. J. Syst. Evol. Microbiol.">
        <title>The Global Catalogue of Microorganisms (GCM) 10K type strain sequencing project: providing services to taxonomists for standard genome sequencing and annotation.</title>
        <authorList>
            <consortium name="The Broad Institute Genomics Platform"/>
            <consortium name="The Broad Institute Genome Sequencing Center for Infectious Disease"/>
            <person name="Wu L."/>
            <person name="Ma J."/>
        </authorList>
    </citation>
    <scope>NUCLEOTIDE SEQUENCE [LARGE SCALE GENOMIC DNA]</scope>
    <source>
        <strain evidence="2">YJ-61-S</strain>
    </source>
</reference>
<dbReference type="Proteomes" id="UP001596043">
    <property type="component" value="Unassembled WGS sequence"/>
</dbReference>
<keyword evidence="2" id="KW-1185">Reference proteome</keyword>
<protein>
    <recommendedName>
        <fullName evidence="3">Outer membrane protein beta-barrel domain-containing protein</fullName>
    </recommendedName>
</protein>
<name>A0ABV9HSQ5_9FLAO</name>
<proteinExistence type="predicted"/>
<evidence type="ECO:0000313" key="2">
    <source>
        <dbReference type="Proteomes" id="UP001596043"/>
    </source>
</evidence>
<evidence type="ECO:0000313" key="1">
    <source>
        <dbReference type="EMBL" id="MFC4632745.1"/>
    </source>
</evidence>
<organism evidence="1 2">
    <name type="scientific">Dokdonia ponticola</name>
    <dbReference type="NCBI Taxonomy" id="2041041"/>
    <lineage>
        <taxon>Bacteria</taxon>
        <taxon>Pseudomonadati</taxon>
        <taxon>Bacteroidota</taxon>
        <taxon>Flavobacteriia</taxon>
        <taxon>Flavobacteriales</taxon>
        <taxon>Flavobacteriaceae</taxon>
        <taxon>Dokdonia</taxon>
    </lineage>
</organism>
<dbReference type="RefSeq" id="WP_379976949.1">
    <property type="nucleotide sequence ID" value="NZ_JBHSFV010000001.1"/>
</dbReference>
<comment type="caution">
    <text evidence="1">The sequence shown here is derived from an EMBL/GenBank/DDBJ whole genome shotgun (WGS) entry which is preliminary data.</text>
</comment>